<evidence type="ECO:0000256" key="6">
    <source>
        <dbReference type="SAM" id="Phobius"/>
    </source>
</evidence>
<feature type="transmembrane region" description="Helical" evidence="6">
    <location>
        <begin position="104"/>
        <end position="121"/>
    </location>
</feature>
<comment type="caution">
    <text evidence="8">The sequence shown here is derived from an EMBL/GenBank/DDBJ whole genome shotgun (WGS) entry which is preliminary data.</text>
</comment>
<dbReference type="PROSITE" id="PS50850">
    <property type="entry name" value="MFS"/>
    <property type="match status" value="1"/>
</dbReference>
<feature type="transmembrane region" description="Helical" evidence="6">
    <location>
        <begin position="262"/>
        <end position="281"/>
    </location>
</feature>
<reference evidence="8" key="2">
    <citation type="submission" date="2023-06" db="EMBL/GenBank/DDBJ databases">
        <authorList>
            <consortium name="Lawrence Berkeley National Laboratory"/>
            <person name="Haridas S."/>
            <person name="Hensen N."/>
            <person name="Bonometti L."/>
            <person name="Westerberg I."/>
            <person name="Brannstrom I.O."/>
            <person name="Guillou S."/>
            <person name="Cros-Aarteil S."/>
            <person name="Calhoun S."/>
            <person name="Kuo A."/>
            <person name="Mondo S."/>
            <person name="Pangilinan J."/>
            <person name="Riley R."/>
            <person name="Labutti K."/>
            <person name="Andreopoulos B."/>
            <person name="Lipzen A."/>
            <person name="Chen C."/>
            <person name="Yanf M."/>
            <person name="Daum C."/>
            <person name="Ng V."/>
            <person name="Clum A."/>
            <person name="Steindorff A."/>
            <person name="Ohm R."/>
            <person name="Martin F."/>
            <person name="Silar P."/>
            <person name="Natvig D."/>
            <person name="Lalanne C."/>
            <person name="Gautier V."/>
            <person name="Ament-Velasquez S.L."/>
            <person name="Kruys A."/>
            <person name="Hutchinson M.I."/>
            <person name="Powell A.J."/>
            <person name="Barry K."/>
            <person name="Miller A.N."/>
            <person name="Grigoriev I.V."/>
            <person name="Debuchy R."/>
            <person name="Gladieux P."/>
            <person name="Thoren M.H."/>
            <person name="Johannesson H."/>
        </authorList>
    </citation>
    <scope>NUCLEOTIDE SEQUENCE</scope>
    <source>
        <strain evidence="8">CBS 118394</strain>
    </source>
</reference>
<dbReference type="Proteomes" id="UP001283341">
    <property type="component" value="Unassembled WGS sequence"/>
</dbReference>
<dbReference type="PRINTS" id="PR01036">
    <property type="entry name" value="TCRTETB"/>
</dbReference>
<accession>A0AAE0M1U6</accession>
<organism evidence="8 9">
    <name type="scientific">Apodospora peruviana</name>
    <dbReference type="NCBI Taxonomy" id="516989"/>
    <lineage>
        <taxon>Eukaryota</taxon>
        <taxon>Fungi</taxon>
        <taxon>Dikarya</taxon>
        <taxon>Ascomycota</taxon>
        <taxon>Pezizomycotina</taxon>
        <taxon>Sordariomycetes</taxon>
        <taxon>Sordariomycetidae</taxon>
        <taxon>Sordariales</taxon>
        <taxon>Lasiosphaeriaceae</taxon>
        <taxon>Apodospora</taxon>
    </lineage>
</organism>
<feature type="transmembrane region" description="Helical" evidence="6">
    <location>
        <begin position="397"/>
        <end position="415"/>
    </location>
</feature>
<dbReference type="SUPFAM" id="SSF103473">
    <property type="entry name" value="MFS general substrate transporter"/>
    <property type="match status" value="1"/>
</dbReference>
<feature type="transmembrane region" description="Helical" evidence="6">
    <location>
        <begin position="293"/>
        <end position="313"/>
    </location>
</feature>
<keyword evidence="4 6" id="KW-0472">Membrane</keyword>
<dbReference type="PANTHER" id="PTHR23501:SF199">
    <property type="entry name" value="MFS EFFLUX TRANSPORTER INPD-RELATED"/>
    <property type="match status" value="1"/>
</dbReference>
<dbReference type="EMBL" id="JAUEDM010000005">
    <property type="protein sequence ID" value="KAK3315920.1"/>
    <property type="molecule type" value="Genomic_DNA"/>
</dbReference>
<reference evidence="8" key="1">
    <citation type="journal article" date="2023" name="Mol. Phylogenet. Evol.">
        <title>Genome-scale phylogeny and comparative genomics of the fungal order Sordariales.</title>
        <authorList>
            <person name="Hensen N."/>
            <person name="Bonometti L."/>
            <person name="Westerberg I."/>
            <person name="Brannstrom I.O."/>
            <person name="Guillou S."/>
            <person name="Cros-Aarteil S."/>
            <person name="Calhoun S."/>
            <person name="Haridas S."/>
            <person name="Kuo A."/>
            <person name="Mondo S."/>
            <person name="Pangilinan J."/>
            <person name="Riley R."/>
            <person name="LaButti K."/>
            <person name="Andreopoulos B."/>
            <person name="Lipzen A."/>
            <person name="Chen C."/>
            <person name="Yan M."/>
            <person name="Daum C."/>
            <person name="Ng V."/>
            <person name="Clum A."/>
            <person name="Steindorff A."/>
            <person name="Ohm R.A."/>
            <person name="Martin F."/>
            <person name="Silar P."/>
            <person name="Natvig D.O."/>
            <person name="Lalanne C."/>
            <person name="Gautier V."/>
            <person name="Ament-Velasquez S.L."/>
            <person name="Kruys A."/>
            <person name="Hutchinson M.I."/>
            <person name="Powell A.J."/>
            <person name="Barry K."/>
            <person name="Miller A.N."/>
            <person name="Grigoriev I.V."/>
            <person name="Debuchy R."/>
            <person name="Gladieux P."/>
            <person name="Hiltunen Thoren M."/>
            <person name="Johannesson H."/>
        </authorList>
    </citation>
    <scope>NUCLEOTIDE SEQUENCE</scope>
    <source>
        <strain evidence="8">CBS 118394</strain>
    </source>
</reference>
<dbReference type="AlphaFoldDB" id="A0AAE0M1U6"/>
<dbReference type="Pfam" id="PF07690">
    <property type="entry name" value="MFS_1"/>
    <property type="match status" value="1"/>
</dbReference>
<dbReference type="Gene3D" id="1.20.1250.20">
    <property type="entry name" value="MFS general substrate transporter like domains"/>
    <property type="match status" value="1"/>
</dbReference>
<feature type="transmembrane region" description="Helical" evidence="6">
    <location>
        <begin position="164"/>
        <end position="184"/>
    </location>
</feature>
<dbReference type="PANTHER" id="PTHR23501">
    <property type="entry name" value="MAJOR FACILITATOR SUPERFAMILY"/>
    <property type="match status" value="1"/>
</dbReference>
<feature type="transmembrane region" description="Helical" evidence="6">
    <location>
        <begin position="190"/>
        <end position="210"/>
    </location>
</feature>
<keyword evidence="2 6" id="KW-0812">Transmembrane</keyword>
<gene>
    <name evidence="8" type="ORF">B0H66DRAFT_624727</name>
</gene>
<feature type="domain" description="Major facilitator superfamily (MFS) profile" evidence="7">
    <location>
        <begin position="69"/>
        <end position="564"/>
    </location>
</feature>
<dbReference type="InterPro" id="IPR020846">
    <property type="entry name" value="MFS_dom"/>
</dbReference>
<protein>
    <submittedName>
        <fullName evidence="8">Major facilitator superfamily domain-containing protein</fullName>
    </submittedName>
</protein>
<evidence type="ECO:0000256" key="1">
    <source>
        <dbReference type="ARBA" id="ARBA00004141"/>
    </source>
</evidence>
<keyword evidence="3 6" id="KW-1133">Transmembrane helix</keyword>
<keyword evidence="9" id="KW-1185">Reference proteome</keyword>
<feature type="transmembrane region" description="Helical" evidence="6">
    <location>
        <begin position="66"/>
        <end position="92"/>
    </location>
</feature>
<comment type="subcellular location">
    <subcellularLocation>
        <location evidence="1">Membrane</location>
        <topology evidence="1">Multi-pass membrane protein</topology>
    </subcellularLocation>
</comment>
<evidence type="ECO:0000256" key="3">
    <source>
        <dbReference type="ARBA" id="ARBA00022989"/>
    </source>
</evidence>
<feature type="transmembrane region" description="Helical" evidence="6">
    <location>
        <begin position="333"/>
        <end position="355"/>
    </location>
</feature>
<feature type="region of interest" description="Disordered" evidence="5">
    <location>
        <begin position="1"/>
        <end position="49"/>
    </location>
</feature>
<dbReference type="GO" id="GO:0005886">
    <property type="term" value="C:plasma membrane"/>
    <property type="evidence" value="ECO:0007669"/>
    <property type="project" value="TreeGrafter"/>
</dbReference>
<evidence type="ECO:0000256" key="4">
    <source>
        <dbReference type="ARBA" id="ARBA00023136"/>
    </source>
</evidence>
<feature type="transmembrane region" description="Helical" evidence="6">
    <location>
        <begin position="222"/>
        <end position="242"/>
    </location>
</feature>
<evidence type="ECO:0000313" key="8">
    <source>
        <dbReference type="EMBL" id="KAK3315920.1"/>
    </source>
</evidence>
<dbReference type="Gene3D" id="1.20.1720.10">
    <property type="entry name" value="Multidrug resistance protein D"/>
    <property type="match status" value="1"/>
</dbReference>
<dbReference type="InterPro" id="IPR011701">
    <property type="entry name" value="MFS"/>
</dbReference>
<feature type="transmembrane region" description="Helical" evidence="6">
    <location>
        <begin position="459"/>
        <end position="481"/>
    </location>
</feature>
<dbReference type="GO" id="GO:0022857">
    <property type="term" value="F:transmembrane transporter activity"/>
    <property type="evidence" value="ECO:0007669"/>
    <property type="project" value="InterPro"/>
</dbReference>
<evidence type="ECO:0000256" key="5">
    <source>
        <dbReference type="SAM" id="MobiDB-lite"/>
    </source>
</evidence>
<name>A0AAE0M1U6_9PEZI</name>
<evidence type="ECO:0000313" key="9">
    <source>
        <dbReference type="Proteomes" id="UP001283341"/>
    </source>
</evidence>
<dbReference type="CDD" id="cd17502">
    <property type="entry name" value="MFS_Azr1_MDR_like"/>
    <property type="match status" value="1"/>
</dbReference>
<evidence type="ECO:0000259" key="7">
    <source>
        <dbReference type="PROSITE" id="PS50850"/>
    </source>
</evidence>
<feature type="transmembrane region" description="Helical" evidence="6">
    <location>
        <begin position="367"/>
        <end position="391"/>
    </location>
</feature>
<sequence>MESAYNESSDRDGGSESNPDRLSSPTHQSSIPMATAPSPAADREPKSHVQSSMHDVGIVYPSGWRLWLMGTALCLGGFLVSFDSTVLATAVPVISDEFSSLGDIGWYSSVYFLAMCAPQLVLAKLNDRYPVRWNYAMAMLLFVMGSALCGAAPNSPALIVGRCLAGLGSSGLLVSTSALVPFLAPPAERPVLFGFFAGAMGLGIGSGPLLGGVLTQNVTWRWNFYMNIPIGAFIYVVFYMFVHPPPPERPTSFIDFVKTLDLVGLAAFTPSVTCLLLALQWGGTKYAWNDRRIIVLLVVFGILAIIFSINEFWQGDNAMFPGRVFSQRSVQCAVWFCFCSNGASIVLTYYLPIWFQGVRGDSPILSGVHTLALVITTVIATIVGGLLIALFGHVAPWMVAASVFTAIGAGLLTTLDVGTVTSKWLGYQIIYGLGSAFGRNCPSICLQNLLPEKDAPMGYTIITFVSFVSGAVFVSIAQALFANNLVVGLEGLGLSHHDAAASLAGGIKSITDGLSEEMKELVAQILNKSIVDAWRLPVVLSCFGIIGALSIEHNKVNVKPKLGI</sequence>
<proteinExistence type="predicted"/>
<feature type="compositionally biased region" description="Polar residues" evidence="5">
    <location>
        <begin position="15"/>
        <end position="32"/>
    </location>
</feature>
<feature type="transmembrane region" description="Helical" evidence="6">
    <location>
        <begin position="133"/>
        <end position="152"/>
    </location>
</feature>
<evidence type="ECO:0000256" key="2">
    <source>
        <dbReference type="ARBA" id="ARBA00022692"/>
    </source>
</evidence>
<dbReference type="InterPro" id="IPR036259">
    <property type="entry name" value="MFS_trans_sf"/>
</dbReference>